<dbReference type="Gene3D" id="2.120.10.30">
    <property type="entry name" value="TolB, C-terminal domain"/>
    <property type="match status" value="2"/>
</dbReference>
<dbReference type="SUPFAM" id="SSF63829">
    <property type="entry name" value="Calcium-dependent phosphotriesterase"/>
    <property type="match status" value="2"/>
</dbReference>
<dbReference type="CDD" id="cd05819">
    <property type="entry name" value="NHL"/>
    <property type="match status" value="1"/>
</dbReference>
<dbReference type="GO" id="GO:0000209">
    <property type="term" value="P:protein polyubiquitination"/>
    <property type="evidence" value="ECO:0007669"/>
    <property type="project" value="TreeGrafter"/>
</dbReference>
<feature type="region of interest" description="Disordered" evidence="1">
    <location>
        <begin position="1"/>
        <end position="24"/>
    </location>
</feature>
<proteinExistence type="predicted"/>
<organism evidence="3 4">
    <name type="scientific">Streptomyces phaeofaciens</name>
    <dbReference type="NCBI Taxonomy" id="68254"/>
    <lineage>
        <taxon>Bacteria</taxon>
        <taxon>Bacillati</taxon>
        <taxon>Actinomycetota</taxon>
        <taxon>Actinomycetes</taxon>
        <taxon>Kitasatosporales</taxon>
        <taxon>Streptomycetaceae</taxon>
        <taxon>Streptomyces</taxon>
    </lineage>
</organism>
<evidence type="ECO:0000313" key="3">
    <source>
        <dbReference type="EMBL" id="GGT66389.1"/>
    </source>
</evidence>
<dbReference type="EMBL" id="BMSA01000015">
    <property type="protein sequence ID" value="GGT66389.1"/>
    <property type="molecule type" value="Genomic_DNA"/>
</dbReference>
<dbReference type="AlphaFoldDB" id="A0A918HHZ4"/>
<dbReference type="Pfam" id="PF13360">
    <property type="entry name" value="PQQ_2"/>
    <property type="match status" value="1"/>
</dbReference>
<evidence type="ECO:0000259" key="2">
    <source>
        <dbReference type="Pfam" id="PF13360"/>
    </source>
</evidence>
<dbReference type="InterPro" id="IPR011042">
    <property type="entry name" value="6-blade_b-propeller_TolB-like"/>
</dbReference>
<evidence type="ECO:0000313" key="4">
    <source>
        <dbReference type="Proteomes" id="UP000646776"/>
    </source>
</evidence>
<comment type="caution">
    <text evidence="3">The sequence shown here is derived from an EMBL/GenBank/DDBJ whole genome shotgun (WGS) entry which is preliminary data.</text>
</comment>
<sequence>MIRIPGDARDPAAPGATVPAPAGLPLETLATGPVPAWELGRRLSVPGQVRRDPLDGSGFACGFGTADGAVVTVHRDHGLRILTHGRVRPAGAWAARVTSAAAHPDGLVVTGPAGVVLRRPDGTGTPLLDARRLPARAWPPTGAGLLGGGDLVLALPRLGEVLVVTPGGRIRRRLGAGDGLAEPVGVSVDPDGGGFLVADARAHGVFHVAGASGAGPVRRVHGRIGRAGKGPGLLNAPRHACVTASGAVLVADTKNNRVLEVAGGAVVRTWGRTDAHTGSALRLWHPNTAVACPDGTVLVAEGRGDRLLRLGDGDTSTVLLGRCDIAATELIQPRGAHFTGPDRVLVADCHNDRVLDVTPAGRVRRVLPATPAGPEALDWPRFATTTAEGTLVADGRRGRLLCLDRSGAPRWRLTAWRPRGAAAPRPFGDPHHVVVTSVSPFRMLVTDSESGTVGRVDRSGVADRWHTGLSDPHMSLPLPDGGVLVCDTGADRLLRIAPDGRRTTWLDAERVRAHTGTPLHRPRSMARLRGGALLVVDTGHHRVLLVRPDGRVRSLSPALDRLVGSLFFPRHVAVDPGGQTLLLSDFDNSRLVFVGLRALLEEVCGG</sequence>
<dbReference type="GO" id="GO:0061630">
    <property type="term" value="F:ubiquitin protein ligase activity"/>
    <property type="evidence" value="ECO:0007669"/>
    <property type="project" value="TreeGrafter"/>
</dbReference>
<dbReference type="Proteomes" id="UP000646776">
    <property type="component" value="Unassembled WGS sequence"/>
</dbReference>
<dbReference type="InterPro" id="IPR002372">
    <property type="entry name" value="PQQ_rpt_dom"/>
</dbReference>
<name>A0A918HHZ4_9ACTN</name>
<accession>A0A918HHZ4</accession>
<reference evidence="3" key="2">
    <citation type="submission" date="2020-09" db="EMBL/GenBank/DDBJ databases">
        <authorList>
            <person name="Sun Q."/>
            <person name="Ohkuma M."/>
        </authorList>
    </citation>
    <scope>NUCLEOTIDE SEQUENCE</scope>
    <source>
        <strain evidence="3">JCM 4125</strain>
    </source>
</reference>
<dbReference type="PANTHER" id="PTHR24104:SF53">
    <property type="match status" value="1"/>
</dbReference>
<dbReference type="PANTHER" id="PTHR24104">
    <property type="entry name" value="E3 UBIQUITIN-PROTEIN LIGASE NHLRC1-RELATED"/>
    <property type="match status" value="1"/>
</dbReference>
<reference evidence="3" key="1">
    <citation type="journal article" date="2014" name="Int. J. Syst. Evol. Microbiol.">
        <title>Complete genome sequence of Corynebacterium casei LMG S-19264T (=DSM 44701T), isolated from a smear-ripened cheese.</title>
        <authorList>
            <consortium name="US DOE Joint Genome Institute (JGI-PGF)"/>
            <person name="Walter F."/>
            <person name="Albersmeier A."/>
            <person name="Kalinowski J."/>
            <person name="Ruckert C."/>
        </authorList>
    </citation>
    <scope>NUCLEOTIDE SEQUENCE</scope>
    <source>
        <strain evidence="3">JCM 4125</strain>
    </source>
</reference>
<evidence type="ECO:0000256" key="1">
    <source>
        <dbReference type="SAM" id="MobiDB-lite"/>
    </source>
</evidence>
<dbReference type="GO" id="GO:0043161">
    <property type="term" value="P:proteasome-mediated ubiquitin-dependent protein catabolic process"/>
    <property type="evidence" value="ECO:0007669"/>
    <property type="project" value="TreeGrafter"/>
</dbReference>
<keyword evidence="4" id="KW-1185">Reference proteome</keyword>
<dbReference type="InterPro" id="IPR050952">
    <property type="entry name" value="TRIM-NHL_E3_ligases"/>
</dbReference>
<feature type="compositionally biased region" description="Basic and acidic residues" evidence="1">
    <location>
        <begin position="1"/>
        <end position="10"/>
    </location>
</feature>
<feature type="compositionally biased region" description="Low complexity" evidence="1">
    <location>
        <begin position="11"/>
        <end position="24"/>
    </location>
</feature>
<protein>
    <recommendedName>
        <fullName evidence="2">Pyrrolo-quinoline quinone repeat domain-containing protein</fullName>
    </recommendedName>
</protein>
<dbReference type="RefSeq" id="WP_189713635.1">
    <property type="nucleotide sequence ID" value="NZ_BMSA01000015.1"/>
</dbReference>
<gene>
    <name evidence="3" type="ORF">GCM10010226_50270</name>
</gene>
<feature type="domain" description="Pyrrolo-quinoline quinone repeat" evidence="2">
    <location>
        <begin position="397"/>
        <end position="553"/>
    </location>
</feature>